<protein>
    <submittedName>
        <fullName evidence="1">Uncharacterized protein</fullName>
    </submittedName>
</protein>
<dbReference type="EMBL" id="JADNYJ010000586">
    <property type="protein sequence ID" value="KAF8868605.1"/>
    <property type="molecule type" value="Genomic_DNA"/>
</dbReference>
<dbReference type="AlphaFoldDB" id="A0A9P5N6L9"/>
<keyword evidence="2" id="KW-1185">Reference proteome</keyword>
<accession>A0A9P5N6L9</accession>
<dbReference type="InterPro" id="IPR015943">
    <property type="entry name" value="WD40/YVTN_repeat-like_dom_sf"/>
</dbReference>
<evidence type="ECO:0000313" key="1">
    <source>
        <dbReference type="EMBL" id="KAF8868605.1"/>
    </source>
</evidence>
<dbReference type="SUPFAM" id="SSF50978">
    <property type="entry name" value="WD40 repeat-like"/>
    <property type="match status" value="1"/>
</dbReference>
<proteinExistence type="predicted"/>
<name>A0A9P5N6L9_GYMJU</name>
<dbReference type="OrthoDB" id="3238562at2759"/>
<reference evidence="1" key="1">
    <citation type="submission" date="2020-11" db="EMBL/GenBank/DDBJ databases">
        <authorList>
            <consortium name="DOE Joint Genome Institute"/>
            <person name="Ahrendt S."/>
            <person name="Riley R."/>
            <person name="Andreopoulos W."/>
            <person name="LaButti K."/>
            <person name="Pangilinan J."/>
            <person name="Ruiz-duenas F.J."/>
            <person name="Barrasa J.M."/>
            <person name="Sanchez-Garcia M."/>
            <person name="Camarero S."/>
            <person name="Miyauchi S."/>
            <person name="Serrano A."/>
            <person name="Linde D."/>
            <person name="Babiker R."/>
            <person name="Drula E."/>
            <person name="Ayuso-Fernandez I."/>
            <person name="Pacheco R."/>
            <person name="Padilla G."/>
            <person name="Ferreira P."/>
            <person name="Barriuso J."/>
            <person name="Kellner H."/>
            <person name="Castanera R."/>
            <person name="Alfaro M."/>
            <person name="Ramirez L."/>
            <person name="Pisabarro A.G."/>
            <person name="Kuo A."/>
            <person name="Tritt A."/>
            <person name="Lipzen A."/>
            <person name="He G."/>
            <person name="Yan M."/>
            <person name="Ng V."/>
            <person name="Cullen D."/>
            <person name="Martin F."/>
            <person name="Rosso M.-N."/>
            <person name="Henrissat B."/>
            <person name="Hibbett D."/>
            <person name="Martinez A.T."/>
            <person name="Grigoriev I.V."/>
        </authorList>
    </citation>
    <scope>NUCLEOTIDE SEQUENCE</scope>
    <source>
        <strain evidence="1">AH 44721</strain>
    </source>
</reference>
<sequence length="325" mass="36180">MNHGRRSIIPGCALGLEEARLHCVPSSENTQPFAWRRAITASAFNLNDAVEAATYDDQNSRLVLASHSGCLRMYKIEKSPPEVQELWAIRIGDAIPRALFFFGGAHQSLLMLCLENAQMSCREAQNHNLLWRKALSGGIGNAALSSDEKVLLVDNLSTGSFDIYEIPSQTLLRSFQPASTRRYVKQCAFLESARTAVCGSTNNEVRVMDVTNSECLQLLKTATKDDMMQVVAVSTAHANRHLIAGGSGSTPTIYLWEKLKESEQNNIVASQAVPIERRDRSGVNGPIILFVLVCTYSNWYPHVRQFVDFLVEWGKEFIESHNFSI</sequence>
<comment type="caution">
    <text evidence="1">The sequence shown here is derived from an EMBL/GenBank/DDBJ whole genome shotgun (WGS) entry which is preliminary data.</text>
</comment>
<organism evidence="1 2">
    <name type="scientific">Gymnopilus junonius</name>
    <name type="common">Spectacular rustgill mushroom</name>
    <name type="synonym">Gymnopilus spectabilis subsp. junonius</name>
    <dbReference type="NCBI Taxonomy" id="109634"/>
    <lineage>
        <taxon>Eukaryota</taxon>
        <taxon>Fungi</taxon>
        <taxon>Dikarya</taxon>
        <taxon>Basidiomycota</taxon>
        <taxon>Agaricomycotina</taxon>
        <taxon>Agaricomycetes</taxon>
        <taxon>Agaricomycetidae</taxon>
        <taxon>Agaricales</taxon>
        <taxon>Agaricineae</taxon>
        <taxon>Hymenogastraceae</taxon>
        <taxon>Gymnopilus</taxon>
    </lineage>
</organism>
<dbReference type="Gene3D" id="2.130.10.10">
    <property type="entry name" value="YVTN repeat-like/Quinoprotein amine dehydrogenase"/>
    <property type="match status" value="1"/>
</dbReference>
<dbReference type="InterPro" id="IPR036322">
    <property type="entry name" value="WD40_repeat_dom_sf"/>
</dbReference>
<gene>
    <name evidence="1" type="ORF">CPB84DRAFT_1857370</name>
</gene>
<dbReference type="Proteomes" id="UP000724874">
    <property type="component" value="Unassembled WGS sequence"/>
</dbReference>
<evidence type="ECO:0000313" key="2">
    <source>
        <dbReference type="Proteomes" id="UP000724874"/>
    </source>
</evidence>